<dbReference type="OrthoDB" id="1436612at2759"/>
<evidence type="ECO:0008006" key="4">
    <source>
        <dbReference type="Google" id="ProtNLM"/>
    </source>
</evidence>
<protein>
    <recommendedName>
        <fullName evidence="4">TF-B3 domain-containing protein</fullName>
    </recommendedName>
</protein>
<feature type="compositionally biased region" description="Polar residues" evidence="1">
    <location>
        <begin position="1"/>
        <end position="24"/>
    </location>
</feature>
<name>A0A2Z6PJ07_TRISU</name>
<keyword evidence="3" id="KW-1185">Reference proteome</keyword>
<sequence>MIKNQSSAGKTTNKMSSMFSTISRRTPRPEDIPNLRNHFDTIIDPNMEKIEIKEDFYKKWKSEFDKRKWGLIRGPDRKQVWVKYEKSNTDMKLIDGGCVSKCFEFVKPTRVTLSYVVQENSFEMEILTEDQSETLNINQEIGVPSAEEVIKPIMNPVPRENLQTLNQFENFETKHKETHDKETMHKSQNPLRMNDVKRKAANQKTVIDLTHDDDESHLRCQVNNSPLEIKPISRTVCRLALAEVTTIMLEIQENGVHLIKCPTNLQIAGRDQFEKFIYKEWKEYQQRSKIQIGDKILFKVDKPSLTLIINIIEK</sequence>
<evidence type="ECO:0000256" key="1">
    <source>
        <dbReference type="SAM" id="MobiDB-lite"/>
    </source>
</evidence>
<gene>
    <name evidence="2" type="ORF">TSUD_409940</name>
</gene>
<evidence type="ECO:0000313" key="3">
    <source>
        <dbReference type="Proteomes" id="UP000242715"/>
    </source>
</evidence>
<dbReference type="EMBL" id="DF974804">
    <property type="protein sequence ID" value="GAU50562.1"/>
    <property type="molecule type" value="Genomic_DNA"/>
</dbReference>
<dbReference type="Proteomes" id="UP000242715">
    <property type="component" value="Unassembled WGS sequence"/>
</dbReference>
<feature type="region of interest" description="Disordered" evidence="1">
    <location>
        <begin position="1"/>
        <end position="34"/>
    </location>
</feature>
<accession>A0A2Z6PJ07</accession>
<proteinExistence type="predicted"/>
<organism evidence="2 3">
    <name type="scientific">Trifolium subterraneum</name>
    <name type="common">Subterranean clover</name>
    <dbReference type="NCBI Taxonomy" id="3900"/>
    <lineage>
        <taxon>Eukaryota</taxon>
        <taxon>Viridiplantae</taxon>
        <taxon>Streptophyta</taxon>
        <taxon>Embryophyta</taxon>
        <taxon>Tracheophyta</taxon>
        <taxon>Spermatophyta</taxon>
        <taxon>Magnoliopsida</taxon>
        <taxon>eudicotyledons</taxon>
        <taxon>Gunneridae</taxon>
        <taxon>Pentapetalae</taxon>
        <taxon>rosids</taxon>
        <taxon>fabids</taxon>
        <taxon>Fabales</taxon>
        <taxon>Fabaceae</taxon>
        <taxon>Papilionoideae</taxon>
        <taxon>50 kb inversion clade</taxon>
        <taxon>NPAAA clade</taxon>
        <taxon>Hologalegina</taxon>
        <taxon>IRL clade</taxon>
        <taxon>Trifolieae</taxon>
        <taxon>Trifolium</taxon>
    </lineage>
</organism>
<evidence type="ECO:0000313" key="2">
    <source>
        <dbReference type="EMBL" id="GAU50562.1"/>
    </source>
</evidence>
<reference evidence="3" key="1">
    <citation type="journal article" date="2017" name="Front. Plant Sci.">
        <title>Climate Clever Clovers: New Paradigm to Reduce the Environmental Footprint of Ruminants by Breeding Low Methanogenic Forages Utilizing Haplotype Variation.</title>
        <authorList>
            <person name="Kaur P."/>
            <person name="Appels R."/>
            <person name="Bayer P.E."/>
            <person name="Keeble-Gagnere G."/>
            <person name="Wang J."/>
            <person name="Hirakawa H."/>
            <person name="Shirasawa K."/>
            <person name="Vercoe P."/>
            <person name="Stefanova K."/>
            <person name="Durmic Z."/>
            <person name="Nichols P."/>
            <person name="Revell C."/>
            <person name="Isobe S.N."/>
            <person name="Edwards D."/>
            <person name="Erskine W."/>
        </authorList>
    </citation>
    <scope>NUCLEOTIDE SEQUENCE [LARGE SCALE GENOMIC DNA]</scope>
    <source>
        <strain evidence="3">cv. Daliak</strain>
    </source>
</reference>
<dbReference type="AlphaFoldDB" id="A0A2Z6PJ07"/>